<dbReference type="Gene3D" id="3.30.70.1230">
    <property type="entry name" value="Nucleotide cyclase"/>
    <property type="match status" value="1"/>
</dbReference>
<dbReference type="PANTHER" id="PTHR11920:SF335">
    <property type="entry name" value="GUANYLATE CYCLASE"/>
    <property type="match status" value="1"/>
</dbReference>
<accession>A0A2J7ZS09</accession>
<reference evidence="8 9" key="1">
    <citation type="journal article" date="2017" name="Mol. Biol. Evol.">
        <title>The 4-celled Tetrabaena socialis nuclear genome reveals the essential components for genetic control of cell number at the origin of multicellularity in the volvocine lineage.</title>
        <authorList>
            <person name="Featherston J."/>
            <person name="Arakaki Y."/>
            <person name="Hanschen E.R."/>
            <person name="Ferris P.J."/>
            <person name="Michod R.E."/>
            <person name="Olson B.J.S.C."/>
            <person name="Nozaki H."/>
            <person name="Durand P.M."/>
        </authorList>
    </citation>
    <scope>NUCLEOTIDE SEQUENCE [LARGE SCALE GENOMIC DNA]</scope>
    <source>
        <strain evidence="8 9">NIES-571</strain>
    </source>
</reference>
<dbReference type="GO" id="GO:0035556">
    <property type="term" value="P:intracellular signal transduction"/>
    <property type="evidence" value="ECO:0007669"/>
    <property type="project" value="InterPro"/>
</dbReference>
<keyword evidence="3" id="KW-0547">Nucleotide-binding</keyword>
<dbReference type="GO" id="GO:0005886">
    <property type="term" value="C:plasma membrane"/>
    <property type="evidence" value="ECO:0007669"/>
    <property type="project" value="TreeGrafter"/>
</dbReference>
<dbReference type="Pfam" id="PF00211">
    <property type="entry name" value="Guanylate_cyc"/>
    <property type="match status" value="1"/>
</dbReference>
<dbReference type="Proteomes" id="UP000236333">
    <property type="component" value="Unassembled WGS sequence"/>
</dbReference>
<evidence type="ECO:0000313" key="8">
    <source>
        <dbReference type="EMBL" id="PNH03020.1"/>
    </source>
</evidence>
<dbReference type="EMBL" id="PGGS01000560">
    <property type="protein sequence ID" value="PNH03020.1"/>
    <property type="molecule type" value="Genomic_DNA"/>
</dbReference>
<proteinExistence type="predicted"/>
<dbReference type="OrthoDB" id="548114at2759"/>
<organism evidence="8 9">
    <name type="scientific">Tetrabaena socialis</name>
    <dbReference type="NCBI Taxonomy" id="47790"/>
    <lineage>
        <taxon>Eukaryota</taxon>
        <taxon>Viridiplantae</taxon>
        <taxon>Chlorophyta</taxon>
        <taxon>core chlorophytes</taxon>
        <taxon>Chlorophyceae</taxon>
        <taxon>CS clade</taxon>
        <taxon>Chlamydomonadales</taxon>
        <taxon>Tetrabaenaceae</taxon>
        <taxon>Tetrabaena</taxon>
    </lineage>
</organism>
<dbReference type="CDD" id="cd07302">
    <property type="entry name" value="CHD"/>
    <property type="match status" value="1"/>
</dbReference>
<keyword evidence="8" id="KW-0675">Receptor</keyword>
<keyword evidence="2" id="KW-0812">Transmembrane</keyword>
<evidence type="ECO:0000256" key="2">
    <source>
        <dbReference type="ARBA" id="ARBA00022692"/>
    </source>
</evidence>
<dbReference type="GO" id="GO:0004383">
    <property type="term" value="F:guanylate cyclase activity"/>
    <property type="evidence" value="ECO:0007669"/>
    <property type="project" value="TreeGrafter"/>
</dbReference>
<dbReference type="InterPro" id="IPR029787">
    <property type="entry name" value="Nucleotide_cyclase"/>
</dbReference>
<evidence type="ECO:0000256" key="1">
    <source>
        <dbReference type="ARBA" id="ARBA00004370"/>
    </source>
</evidence>
<keyword evidence="5" id="KW-0472">Membrane</keyword>
<keyword evidence="9" id="KW-1185">Reference proteome</keyword>
<dbReference type="SUPFAM" id="SSF55073">
    <property type="entry name" value="Nucleotide cyclase"/>
    <property type="match status" value="1"/>
</dbReference>
<gene>
    <name evidence="8" type="ORF">TSOC_010954</name>
</gene>
<evidence type="ECO:0000313" key="9">
    <source>
        <dbReference type="Proteomes" id="UP000236333"/>
    </source>
</evidence>
<keyword evidence="4" id="KW-1133">Transmembrane helix</keyword>
<dbReference type="InterPro" id="IPR001054">
    <property type="entry name" value="A/G_cyclase"/>
</dbReference>
<dbReference type="AlphaFoldDB" id="A0A2J7ZS09"/>
<dbReference type="GO" id="GO:0000166">
    <property type="term" value="F:nucleotide binding"/>
    <property type="evidence" value="ECO:0007669"/>
    <property type="project" value="UniProtKB-KW"/>
</dbReference>
<sequence length="245" mass="26336">MVRGRIRSWGGTQQAPAAVFWRPNAAPPPPAIVRQLAVEKVDVPPLHHVDGSYEAGEGVYRGARVKLVVLTELMGPRGGAGGAPPPRAGSGPPGVETVGDAYLAVANLRWPQLESHARLLAQFAFAAVHAADSLPVHPERPEMGCVHIRCGPVVASVVGAINRRYCLFGDAVNCAARMELNSEADRVHCSAAFAALLREQWPRVTLDSRGVRQIKGKGPMETFWVEEPASYDGWRPRTDQTNCGA</sequence>
<comment type="subcellular location">
    <subcellularLocation>
        <location evidence="1">Membrane</location>
    </subcellularLocation>
</comment>
<dbReference type="PANTHER" id="PTHR11920">
    <property type="entry name" value="GUANYLYL CYCLASE"/>
    <property type="match status" value="1"/>
</dbReference>
<dbReference type="PROSITE" id="PS50125">
    <property type="entry name" value="GUANYLATE_CYCLASE_2"/>
    <property type="match status" value="1"/>
</dbReference>
<dbReference type="SMART" id="SM00044">
    <property type="entry name" value="CYCc"/>
    <property type="match status" value="1"/>
</dbReference>
<dbReference type="GO" id="GO:0007168">
    <property type="term" value="P:receptor guanylyl cyclase signaling pathway"/>
    <property type="evidence" value="ECO:0007669"/>
    <property type="project" value="TreeGrafter"/>
</dbReference>
<dbReference type="GO" id="GO:0004016">
    <property type="term" value="F:adenylate cyclase activity"/>
    <property type="evidence" value="ECO:0007669"/>
    <property type="project" value="TreeGrafter"/>
</dbReference>
<evidence type="ECO:0000256" key="6">
    <source>
        <dbReference type="ARBA" id="ARBA00023239"/>
    </source>
</evidence>
<evidence type="ECO:0000256" key="3">
    <source>
        <dbReference type="ARBA" id="ARBA00022741"/>
    </source>
</evidence>
<dbReference type="InterPro" id="IPR050401">
    <property type="entry name" value="Cyclic_nucleotide_synthase"/>
</dbReference>
<evidence type="ECO:0000256" key="5">
    <source>
        <dbReference type="ARBA" id="ARBA00023136"/>
    </source>
</evidence>
<comment type="caution">
    <text evidence="8">The sequence shown here is derived from an EMBL/GenBank/DDBJ whole genome shotgun (WGS) entry which is preliminary data.</text>
</comment>
<feature type="domain" description="Guanylate cyclase" evidence="7">
    <location>
        <begin position="95"/>
        <end position="179"/>
    </location>
</feature>
<keyword evidence="6" id="KW-0456">Lyase</keyword>
<dbReference type="GO" id="GO:0001653">
    <property type="term" value="F:peptide receptor activity"/>
    <property type="evidence" value="ECO:0007669"/>
    <property type="project" value="TreeGrafter"/>
</dbReference>
<evidence type="ECO:0000259" key="7">
    <source>
        <dbReference type="PROSITE" id="PS50125"/>
    </source>
</evidence>
<protein>
    <submittedName>
        <fullName evidence="8">Atrial natriuretic peptide receptor 1</fullName>
    </submittedName>
</protein>
<name>A0A2J7ZS09_9CHLO</name>
<evidence type="ECO:0000256" key="4">
    <source>
        <dbReference type="ARBA" id="ARBA00022989"/>
    </source>
</evidence>